<sequence>MPSLKLKAQPDFAKNINNFPLPAENNAVLDKIRKDIILNDKTFKESLLSCREESGTGADNWFRNISVTMAGPRYLSYVVFENSTCEWAPEFEYNQYSLVYDLKTGERVDWFAVLPKNLIGNKPQNYKTTDRSIRSTQSTLKILALFKTQYIKEMDDTENECCDCLNIRTNYWDKQSKKIAPFSFLLWLNAKEHSLTLVLQDNLPAHEMRECGTASVNVTLNMLKQNGVSRDFLNTLKNATAVPEKFRNAAAD</sequence>
<name>A0ABT3QFS3_9PROT</name>
<proteinExistence type="predicted"/>
<evidence type="ECO:0000313" key="2">
    <source>
        <dbReference type="Proteomes" id="UP001301152"/>
    </source>
</evidence>
<dbReference type="EMBL" id="JAPIUZ010000004">
    <property type="protein sequence ID" value="MCX2564101.1"/>
    <property type="molecule type" value="Genomic_DNA"/>
</dbReference>
<accession>A0ABT3QFS3</accession>
<reference evidence="1 2" key="1">
    <citation type="submission" date="2022-11" db="EMBL/GenBank/DDBJ databases">
        <title>Genome sequencing of Acetobacter type strain.</title>
        <authorList>
            <person name="Heo J."/>
            <person name="Lee D."/>
            <person name="Han B.-H."/>
            <person name="Hong S.-B."/>
            <person name="Kwon S.-W."/>
        </authorList>
    </citation>
    <scope>NUCLEOTIDE SEQUENCE [LARGE SCALE GENOMIC DNA]</scope>
    <source>
        <strain evidence="1 2">KACC 21253</strain>
    </source>
</reference>
<organism evidence="1 2">
    <name type="scientific">Acetobacter thailandicus</name>
    <dbReference type="NCBI Taxonomy" id="1502842"/>
    <lineage>
        <taxon>Bacteria</taxon>
        <taxon>Pseudomonadati</taxon>
        <taxon>Pseudomonadota</taxon>
        <taxon>Alphaproteobacteria</taxon>
        <taxon>Acetobacterales</taxon>
        <taxon>Acetobacteraceae</taxon>
        <taxon>Acetobacter</taxon>
    </lineage>
</organism>
<evidence type="ECO:0000313" key="1">
    <source>
        <dbReference type="EMBL" id="MCX2564101.1"/>
    </source>
</evidence>
<gene>
    <name evidence="1" type="ORF">OQ497_09025</name>
</gene>
<protein>
    <submittedName>
        <fullName evidence="1">Uncharacterized protein</fullName>
    </submittedName>
</protein>
<dbReference type="Proteomes" id="UP001301152">
    <property type="component" value="Unassembled WGS sequence"/>
</dbReference>
<comment type="caution">
    <text evidence="1">The sequence shown here is derived from an EMBL/GenBank/DDBJ whole genome shotgun (WGS) entry which is preliminary data.</text>
</comment>
<dbReference type="RefSeq" id="WP_173559856.1">
    <property type="nucleotide sequence ID" value="NZ_JAPIUZ010000004.1"/>
</dbReference>
<keyword evidence="2" id="KW-1185">Reference proteome</keyword>